<feature type="transmembrane region" description="Helical" evidence="10">
    <location>
        <begin position="40"/>
        <end position="62"/>
    </location>
</feature>
<evidence type="ECO:0000256" key="1">
    <source>
        <dbReference type="ARBA" id="ARBA00004651"/>
    </source>
</evidence>
<feature type="binding site" evidence="10">
    <location>
        <position position="85"/>
    </location>
    <ligand>
        <name>Na(+)</name>
        <dbReference type="ChEBI" id="CHEBI:29101"/>
        <note>structural</note>
    </ligand>
</feature>
<evidence type="ECO:0000313" key="12">
    <source>
        <dbReference type="Proteomes" id="UP000653493"/>
    </source>
</evidence>
<dbReference type="EMBL" id="BMSL01000012">
    <property type="protein sequence ID" value="GGS47318.1"/>
    <property type="molecule type" value="Genomic_DNA"/>
</dbReference>
<dbReference type="HAMAP" id="MF_00454">
    <property type="entry name" value="FluC"/>
    <property type="match status" value="1"/>
</dbReference>
<dbReference type="GO" id="GO:0005886">
    <property type="term" value="C:plasma membrane"/>
    <property type="evidence" value="ECO:0007669"/>
    <property type="project" value="UniProtKB-SubCell"/>
</dbReference>
<keyword evidence="5 10" id="KW-0472">Membrane</keyword>
<evidence type="ECO:0000256" key="2">
    <source>
        <dbReference type="ARBA" id="ARBA00022475"/>
    </source>
</evidence>
<gene>
    <name evidence="11" type="primary">crcB1</name>
    <name evidence="10" type="synonym">crcB</name>
    <name evidence="10" type="synonym">fluC</name>
    <name evidence="11" type="ORF">GCM10010238_41200</name>
</gene>
<evidence type="ECO:0000256" key="9">
    <source>
        <dbReference type="ARBA" id="ARBA00049940"/>
    </source>
</evidence>
<organism evidence="11 12">
    <name type="scientific">Streptomyces griseoviridis</name>
    <dbReference type="NCBI Taxonomy" id="45398"/>
    <lineage>
        <taxon>Bacteria</taxon>
        <taxon>Bacillati</taxon>
        <taxon>Actinomycetota</taxon>
        <taxon>Actinomycetes</taxon>
        <taxon>Kitasatosporales</taxon>
        <taxon>Streptomycetaceae</taxon>
        <taxon>Streptomyces</taxon>
    </lineage>
</organism>
<evidence type="ECO:0000313" key="11">
    <source>
        <dbReference type="EMBL" id="GGS47318.1"/>
    </source>
</evidence>
<keyword evidence="4 10" id="KW-1133">Transmembrane helix</keyword>
<comment type="subcellular location">
    <subcellularLocation>
        <location evidence="1 10">Cell membrane</location>
        <topology evidence="1 10">Multi-pass membrane protein</topology>
    </subcellularLocation>
</comment>
<evidence type="ECO:0000256" key="10">
    <source>
        <dbReference type="HAMAP-Rule" id="MF_00454"/>
    </source>
</evidence>
<keyword evidence="10" id="KW-0479">Metal-binding</keyword>
<keyword evidence="12" id="KW-1185">Reference proteome</keyword>
<comment type="catalytic activity">
    <reaction evidence="8">
        <text>fluoride(in) = fluoride(out)</text>
        <dbReference type="Rhea" id="RHEA:76159"/>
        <dbReference type="ChEBI" id="CHEBI:17051"/>
    </reaction>
    <physiologicalReaction direction="left-to-right" evidence="8">
        <dbReference type="Rhea" id="RHEA:76160"/>
    </physiologicalReaction>
</comment>
<comment type="activity regulation">
    <text evidence="10">Na(+) is not transported, but it plays an essential structural role and its presence is essential for fluoride channel function.</text>
</comment>
<dbReference type="GO" id="GO:0140114">
    <property type="term" value="P:cellular detoxification of fluoride"/>
    <property type="evidence" value="ECO:0007669"/>
    <property type="project" value="UniProtKB-UniRule"/>
</dbReference>
<protein>
    <recommendedName>
        <fullName evidence="10">Fluoride-specific ion channel FluC</fullName>
    </recommendedName>
</protein>
<evidence type="ECO:0000256" key="7">
    <source>
        <dbReference type="ARBA" id="ARBA00035120"/>
    </source>
</evidence>
<feature type="transmembrane region" description="Helical" evidence="10">
    <location>
        <begin position="104"/>
        <end position="125"/>
    </location>
</feature>
<evidence type="ECO:0000256" key="8">
    <source>
        <dbReference type="ARBA" id="ARBA00035585"/>
    </source>
</evidence>
<evidence type="ECO:0000256" key="6">
    <source>
        <dbReference type="ARBA" id="ARBA00023303"/>
    </source>
</evidence>
<keyword evidence="10" id="KW-0406">Ion transport</keyword>
<comment type="function">
    <text evidence="9 10">Fluoride-specific ion channel. Important for reducing fluoride concentration in the cell, thus reducing its toxicity.</text>
</comment>
<comment type="similarity">
    <text evidence="7 10">Belongs to the fluoride channel Fluc/FEX (TC 1.A.43) family.</text>
</comment>
<evidence type="ECO:0000256" key="5">
    <source>
        <dbReference type="ARBA" id="ARBA00023136"/>
    </source>
</evidence>
<accession>A0A918GM29</accession>
<name>A0A918GM29_STRGD</name>
<feature type="binding site" evidence="10">
    <location>
        <position position="82"/>
    </location>
    <ligand>
        <name>Na(+)</name>
        <dbReference type="ChEBI" id="CHEBI:29101"/>
        <note>structural</note>
    </ligand>
</feature>
<dbReference type="PANTHER" id="PTHR28259:SF1">
    <property type="entry name" value="FLUORIDE EXPORT PROTEIN 1-RELATED"/>
    <property type="match status" value="1"/>
</dbReference>
<dbReference type="AlphaFoldDB" id="A0A918GM29"/>
<keyword evidence="3 10" id="KW-0812">Transmembrane</keyword>
<dbReference type="GO" id="GO:0046872">
    <property type="term" value="F:metal ion binding"/>
    <property type="evidence" value="ECO:0007669"/>
    <property type="project" value="UniProtKB-KW"/>
</dbReference>
<keyword evidence="2 10" id="KW-1003">Cell membrane</keyword>
<keyword evidence="10" id="KW-0813">Transport</keyword>
<sequence length="139" mass="13819">MTAVRPSQAPVVAAVAVGGGLGAAARYAAALCWPTPAGHFPWAVFLVNIAGCAAMGALMVAVTEVWSPHRLLRPFLGTGVLGGFTTFSTYAVDVRDLAAGGHPATALVCLAATPLAALTAVWLAASAARRVLGPKGGAA</sequence>
<reference evidence="11" key="1">
    <citation type="journal article" date="2014" name="Int. J. Syst. Evol. Microbiol.">
        <title>Complete genome sequence of Corynebacterium casei LMG S-19264T (=DSM 44701T), isolated from a smear-ripened cheese.</title>
        <authorList>
            <consortium name="US DOE Joint Genome Institute (JGI-PGF)"/>
            <person name="Walter F."/>
            <person name="Albersmeier A."/>
            <person name="Kalinowski J."/>
            <person name="Ruckert C."/>
        </authorList>
    </citation>
    <scope>NUCLEOTIDE SEQUENCE</scope>
    <source>
        <strain evidence="11">JCM 4234</strain>
    </source>
</reference>
<evidence type="ECO:0000256" key="4">
    <source>
        <dbReference type="ARBA" id="ARBA00022989"/>
    </source>
</evidence>
<evidence type="ECO:0000256" key="3">
    <source>
        <dbReference type="ARBA" id="ARBA00022692"/>
    </source>
</evidence>
<keyword evidence="10" id="KW-0915">Sodium</keyword>
<dbReference type="InterPro" id="IPR003691">
    <property type="entry name" value="FluC"/>
</dbReference>
<dbReference type="Pfam" id="PF02537">
    <property type="entry name" value="CRCB"/>
    <property type="match status" value="1"/>
</dbReference>
<proteinExistence type="inferred from homology"/>
<comment type="caution">
    <text evidence="11">The sequence shown here is derived from an EMBL/GenBank/DDBJ whole genome shotgun (WGS) entry which is preliminary data.</text>
</comment>
<reference evidence="11" key="2">
    <citation type="submission" date="2020-09" db="EMBL/GenBank/DDBJ databases">
        <authorList>
            <person name="Sun Q."/>
            <person name="Ohkuma M."/>
        </authorList>
    </citation>
    <scope>NUCLEOTIDE SEQUENCE</scope>
    <source>
        <strain evidence="11">JCM 4234</strain>
    </source>
</reference>
<keyword evidence="6 10" id="KW-0407">Ion channel</keyword>
<feature type="transmembrane region" description="Helical" evidence="10">
    <location>
        <begin position="74"/>
        <end position="92"/>
    </location>
</feature>
<dbReference type="PANTHER" id="PTHR28259">
    <property type="entry name" value="FLUORIDE EXPORT PROTEIN 1-RELATED"/>
    <property type="match status" value="1"/>
</dbReference>
<dbReference type="Proteomes" id="UP000653493">
    <property type="component" value="Unassembled WGS sequence"/>
</dbReference>
<dbReference type="GO" id="GO:0062054">
    <property type="term" value="F:fluoride channel activity"/>
    <property type="evidence" value="ECO:0007669"/>
    <property type="project" value="UniProtKB-UniRule"/>
</dbReference>